<keyword evidence="5 14" id="KW-0812">Transmembrane</keyword>
<dbReference type="InterPro" id="IPR014755">
    <property type="entry name" value="Cu-Rt/internalin_Ig-like"/>
</dbReference>
<dbReference type="AlphaFoldDB" id="A0A7C2WBS4"/>
<dbReference type="PRINTS" id="PR00605">
    <property type="entry name" value="CYTCHROMECIC"/>
</dbReference>
<evidence type="ECO:0000256" key="12">
    <source>
        <dbReference type="ARBA" id="ARBA00023136"/>
    </source>
</evidence>
<evidence type="ECO:0000256" key="5">
    <source>
        <dbReference type="ARBA" id="ARBA00022692"/>
    </source>
</evidence>
<feature type="transmembrane region" description="Helical" evidence="14">
    <location>
        <begin position="310"/>
        <end position="333"/>
    </location>
</feature>
<dbReference type="SUPFAM" id="SSF46626">
    <property type="entry name" value="Cytochrome c"/>
    <property type="match status" value="1"/>
</dbReference>
<keyword evidence="4 13" id="KW-0349">Heme</keyword>
<dbReference type="SUPFAM" id="SSF81296">
    <property type="entry name" value="E set domains"/>
    <property type="match status" value="1"/>
</dbReference>
<dbReference type="PANTHER" id="PTHR34820:SF4">
    <property type="entry name" value="INNER MEMBRANE PROTEIN YEBZ"/>
    <property type="match status" value="1"/>
</dbReference>
<reference evidence="16" key="1">
    <citation type="journal article" date="2020" name="mSystems">
        <title>Genome- and Community-Level Interaction Insights into Carbon Utilization and Element Cycling Functions of Hydrothermarchaeota in Hydrothermal Sediment.</title>
        <authorList>
            <person name="Zhou Z."/>
            <person name="Liu Y."/>
            <person name="Xu W."/>
            <person name="Pan J."/>
            <person name="Luo Z.H."/>
            <person name="Li M."/>
        </authorList>
    </citation>
    <scope>NUCLEOTIDE SEQUENCE [LARGE SCALE GENOMIC DNA]</scope>
    <source>
        <strain evidence="16">SpSt-192</strain>
    </source>
</reference>
<protein>
    <submittedName>
        <fullName evidence="16">C-type cytochrome</fullName>
    </submittedName>
</protein>
<organism evidence="16">
    <name type="scientific">Thermorudis sp</name>
    <dbReference type="NCBI Taxonomy" id="1969470"/>
    <lineage>
        <taxon>Bacteria</taxon>
        <taxon>Pseudomonadati</taxon>
        <taxon>Thermomicrobiota</taxon>
        <taxon>Thermomicrobia</taxon>
        <taxon>Thermomicrobia incertae sedis</taxon>
        <taxon>Thermorudis</taxon>
    </lineage>
</organism>
<sequence length="752" mass="79788">MKRRARRGGRRLATVLATLFILIGLPAGIARGHAFLERSDPAANAVVPQVPGEVRMWFTEPLEAAYSRAELFDAQGQRIETEPSHVGTDPKELVLPLPPDLPRGTYTVQWRNVSAADGHPQVGFFSFTLGTVADVQVPAPPPPLPVGFAPTWLDALGRWFGLLGLTGLLGALVCWRWVIRPSLEPLEPDRRERVAAAVRVLSLAGLALASIGSLVGLGVQAWNAEGQLSLAGIWGLLSGSRFGLLWSLRVALLLALGGLLARHSAWHEPPSGRRVWLCLGLGLAAALAYSSMSHAAAQPAGRPAAVAADWLHLVAASVWVGGLLALLAGLILIRRGEIERWREVYALAIPRFSTLAIASVAILTLTGLYSAWLQVGNLEALRSTGYGRALLVKLALVLVLLELGAINLLVIGPRMRRSVDAPRHFGYTVLAEAVLGVAVFLVVGVLTSLPPARDTLAASSGRASLHFAEGEVHASLQVSPGAVGFNRYTVDLALAGQDVPEGTQVLLRVTPPGNLEGVREIELARQASTSGQQARFEASGSELSVVGAWELELIVRRPNAADWRVSVPLEVAQAPPTERQPGPPPRFAGLTAAAAVAGLGMAIMLLTVGLRRRDPQGNGRFLAELGAGLALVCAVALLVSRLDQTPGVAARNPMPATPESIAAGQQLFLANCAVCHGVSGRGDGPAAASLNWPQANMDLTAHLYQHSDGDLYWWIKKGKAGTPMPGFEGRLSDEEVWHLVNYLRTLGPRSAP</sequence>
<feature type="transmembrane region" description="Helical" evidence="14">
    <location>
        <begin position="200"/>
        <end position="222"/>
    </location>
</feature>
<evidence type="ECO:0000256" key="4">
    <source>
        <dbReference type="ARBA" id="ARBA00022617"/>
    </source>
</evidence>
<evidence type="ECO:0000256" key="2">
    <source>
        <dbReference type="ARBA" id="ARBA00022448"/>
    </source>
</evidence>
<evidence type="ECO:0000256" key="8">
    <source>
        <dbReference type="ARBA" id="ARBA00022982"/>
    </source>
</evidence>
<feature type="transmembrane region" description="Helical" evidence="14">
    <location>
        <begin position="390"/>
        <end position="412"/>
    </location>
</feature>
<evidence type="ECO:0000256" key="1">
    <source>
        <dbReference type="ARBA" id="ARBA00004651"/>
    </source>
</evidence>
<dbReference type="GO" id="GO:0046688">
    <property type="term" value="P:response to copper ion"/>
    <property type="evidence" value="ECO:0007669"/>
    <property type="project" value="InterPro"/>
</dbReference>
<dbReference type="InterPro" id="IPR007348">
    <property type="entry name" value="CopC_dom"/>
</dbReference>
<evidence type="ECO:0000259" key="15">
    <source>
        <dbReference type="PROSITE" id="PS51007"/>
    </source>
</evidence>
<dbReference type="PROSITE" id="PS51007">
    <property type="entry name" value="CYTC"/>
    <property type="match status" value="1"/>
</dbReference>
<feature type="transmembrane region" description="Helical" evidence="14">
    <location>
        <begin position="345"/>
        <end position="370"/>
    </location>
</feature>
<comment type="subcellular location">
    <subcellularLocation>
        <location evidence="1">Cell membrane</location>
        <topology evidence="1">Multi-pass membrane protein</topology>
    </subcellularLocation>
</comment>
<dbReference type="EMBL" id="DSID01000645">
    <property type="protein sequence ID" value="HEX71271.1"/>
    <property type="molecule type" value="Genomic_DNA"/>
</dbReference>
<keyword evidence="11" id="KW-0186">Copper</keyword>
<evidence type="ECO:0000256" key="9">
    <source>
        <dbReference type="ARBA" id="ARBA00022989"/>
    </source>
</evidence>
<dbReference type="Pfam" id="PF05425">
    <property type="entry name" value="CopD"/>
    <property type="match status" value="1"/>
</dbReference>
<evidence type="ECO:0000256" key="3">
    <source>
        <dbReference type="ARBA" id="ARBA00022475"/>
    </source>
</evidence>
<dbReference type="GO" id="GO:0020037">
    <property type="term" value="F:heme binding"/>
    <property type="evidence" value="ECO:0007669"/>
    <property type="project" value="InterPro"/>
</dbReference>
<evidence type="ECO:0000313" key="16">
    <source>
        <dbReference type="EMBL" id="HEX71271.1"/>
    </source>
</evidence>
<accession>A0A7C2WBS4</accession>
<evidence type="ECO:0000256" key="6">
    <source>
        <dbReference type="ARBA" id="ARBA00022723"/>
    </source>
</evidence>
<dbReference type="InterPro" id="IPR032694">
    <property type="entry name" value="CopC/D"/>
</dbReference>
<keyword evidence="3" id="KW-1003">Cell membrane</keyword>
<keyword evidence="9 14" id="KW-1133">Transmembrane helix</keyword>
<dbReference type="InterPro" id="IPR036909">
    <property type="entry name" value="Cyt_c-like_dom_sf"/>
</dbReference>
<dbReference type="Gene3D" id="1.10.760.10">
    <property type="entry name" value="Cytochrome c-like domain"/>
    <property type="match status" value="1"/>
</dbReference>
<keyword evidence="12 14" id="KW-0472">Membrane</keyword>
<keyword evidence="6 13" id="KW-0479">Metal-binding</keyword>
<evidence type="ECO:0000256" key="7">
    <source>
        <dbReference type="ARBA" id="ARBA00022729"/>
    </source>
</evidence>
<keyword evidence="10 13" id="KW-0408">Iron</keyword>
<proteinExistence type="predicted"/>
<evidence type="ECO:0000256" key="10">
    <source>
        <dbReference type="ARBA" id="ARBA00023004"/>
    </source>
</evidence>
<dbReference type="GO" id="GO:0005886">
    <property type="term" value="C:plasma membrane"/>
    <property type="evidence" value="ECO:0007669"/>
    <property type="project" value="UniProtKB-SubCell"/>
</dbReference>
<keyword evidence="8" id="KW-0249">Electron transport</keyword>
<dbReference type="InterPro" id="IPR009056">
    <property type="entry name" value="Cyt_c-like_dom"/>
</dbReference>
<dbReference type="InterPro" id="IPR008168">
    <property type="entry name" value="Cyt_C_IC"/>
</dbReference>
<dbReference type="Pfam" id="PF04234">
    <property type="entry name" value="CopC"/>
    <property type="match status" value="1"/>
</dbReference>
<dbReference type="GO" id="GO:0005506">
    <property type="term" value="F:iron ion binding"/>
    <property type="evidence" value="ECO:0007669"/>
    <property type="project" value="InterPro"/>
</dbReference>
<evidence type="ECO:0000256" key="13">
    <source>
        <dbReference type="PROSITE-ProRule" id="PRU00433"/>
    </source>
</evidence>
<feature type="transmembrane region" description="Helical" evidence="14">
    <location>
        <begin position="273"/>
        <end position="290"/>
    </location>
</feature>
<dbReference type="PANTHER" id="PTHR34820">
    <property type="entry name" value="INNER MEMBRANE PROTEIN YEBZ"/>
    <property type="match status" value="1"/>
</dbReference>
<dbReference type="Gene3D" id="2.60.40.1220">
    <property type="match status" value="1"/>
</dbReference>
<dbReference type="GO" id="GO:0009055">
    <property type="term" value="F:electron transfer activity"/>
    <property type="evidence" value="ECO:0007669"/>
    <property type="project" value="InterPro"/>
</dbReference>
<feature type="transmembrane region" description="Helical" evidence="14">
    <location>
        <begin position="587"/>
        <end position="609"/>
    </location>
</feature>
<feature type="transmembrane region" description="Helical" evidence="14">
    <location>
        <begin position="424"/>
        <end position="446"/>
    </location>
</feature>
<evidence type="ECO:0000256" key="14">
    <source>
        <dbReference type="SAM" id="Phobius"/>
    </source>
</evidence>
<keyword evidence="7" id="KW-0732">Signal</keyword>
<feature type="transmembrane region" description="Helical" evidence="14">
    <location>
        <begin position="242"/>
        <end position="261"/>
    </location>
</feature>
<dbReference type="GO" id="GO:0006825">
    <property type="term" value="P:copper ion transport"/>
    <property type="evidence" value="ECO:0007669"/>
    <property type="project" value="InterPro"/>
</dbReference>
<keyword evidence="2" id="KW-0813">Transport</keyword>
<dbReference type="InterPro" id="IPR014756">
    <property type="entry name" value="Ig_E-set"/>
</dbReference>
<dbReference type="InterPro" id="IPR008457">
    <property type="entry name" value="Cu-R_CopD_dom"/>
</dbReference>
<gene>
    <name evidence="16" type="ORF">ENP13_08530</name>
</gene>
<feature type="transmembrane region" description="Helical" evidence="14">
    <location>
        <begin position="159"/>
        <end position="179"/>
    </location>
</feature>
<feature type="transmembrane region" description="Helical" evidence="14">
    <location>
        <begin position="621"/>
        <end position="639"/>
    </location>
</feature>
<dbReference type="Pfam" id="PF00034">
    <property type="entry name" value="Cytochrom_C"/>
    <property type="match status" value="1"/>
</dbReference>
<evidence type="ECO:0000256" key="11">
    <source>
        <dbReference type="ARBA" id="ARBA00023008"/>
    </source>
</evidence>
<feature type="domain" description="Cytochrome c" evidence="15">
    <location>
        <begin position="659"/>
        <end position="747"/>
    </location>
</feature>
<comment type="caution">
    <text evidence="16">The sequence shown here is derived from an EMBL/GenBank/DDBJ whole genome shotgun (WGS) entry which is preliminary data.</text>
</comment>
<dbReference type="GO" id="GO:0042597">
    <property type="term" value="C:periplasmic space"/>
    <property type="evidence" value="ECO:0007669"/>
    <property type="project" value="InterPro"/>
</dbReference>
<dbReference type="GO" id="GO:0005507">
    <property type="term" value="F:copper ion binding"/>
    <property type="evidence" value="ECO:0007669"/>
    <property type="project" value="InterPro"/>
</dbReference>
<name>A0A7C2WBS4_9BACT</name>